<sequence length="106" mass="12779">MKREEMFIQYLQKWQSKNASVNFNKNLWAETTLLAYSSVLKNIVYDLKIDNKHIKKNLYEYDDAKEYLIAYREIINHENFKSLQNFPIAKKSLGRYLDFLYGLKKS</sequence>
<dbReference type="AlphaFoldDB" id="A0AAW6U746"/>
<dbReference type="EMBL" id="JASCXW010000066">
    <property type="protein sequence ID" value="MDI6453786.1"/>
    <property type="molecule type" value="Genomic_DNA"/>
</dbReference>
<dbReference type="RefSeq" id="WP_282840238.1">
    <property type="nucleotide sequence ID" value="NZ_JASCXW010000066.1"/>
</dbReference>
<evidence type="ECO:0000313" key="2">
    <source>
        <dbReference type="Proteomes" id="UP001431532"/>
    </source>
</evidence>
<keyword evidence="2" id="KW-1185">Reference proteome</keyword>
<dbReference type="Proteomes" id="UP001431532">
    <property type="component" value="Unassembled WGS sequence"/>
</dbReference>
<reference evidence="1" key="1">
    <citation type="submission" date="2023-05" db="EMBL/GenBank/DDBJ databases">
        <title>Mariniplasma microaerophilum sp. nov., a novel anaerobic mollicute isolated from terrestrial mud volcano, Taman Peninsula, Russia.</title>
        <authorList>
            <person name="Khomyakova M.A."/>
            <person name="Merkel A.Y."/>
            <person name="Slobodkin A.I."/>
        </authorList>
    </citation>
    <scope>NUCLEOTIDE SEQUENCE</scope>
    <source>
        <strain evidence="1">M4Ah</strain>
    </source>
</reference>
<name>A0AAW6U746_9MOLU</name>
<proteinExistence type="predicted"/>
<accession>A0AAW6U746</accession>
<comment type="caution">
    <text evidence="1">The sequence shown here is derived from an EMBL/GenBank/DDBJ whole genome shotgun (WGS) entry which is preliminary data.</text>
</comment>
<evidence type="ECO:0000313" key="1">
    <source>
        <dbReference type="EMBL" id="MDI6453786.1"/>
    </source>
</evidence>
<gene>
    <name evidence="1" type="ORF">QJ521_09495</name>
</gene>
<protein>
    <submittedName>
        <fullName evidence="1">Uncharacterized protein</fullName>
    </submittedName>
</protein>
<organism evidence="1 2">
    <name type="scientific">Peloplasma aerotolerans</name>
    <dbReference type="NCBI Taxonomy" id="3044389"/>
    <lineage>
        <taxon>Bacteria</taxon>
        <taxon>Bacillati</taxon>
        <taxon>Mycoplasmatota</taxon>
        <taxon>Mollicutes</taxon>
        <taxon>Acholeplasmatales</taxon>
        <taxon>Acholeplasmataceae</taxon>
        <taxon>Peloplasma</taxon>
    </lineage>
</organism>